<evidence type="ECO:0000259" key="1">
    <source>
        <dbReference type="Pfam" id="PF26571"/>
    </source>
</evidence>
<dbReference type="EMBL" id="VIRS01000012">
    <property type="protein sequence ID" value="TQS43681.1"/>
    <property type="molecule type" value="Genomic_DNA"/>
</dbReference>
<gene>
    <name evidence="2" type="ORF">FL583_18810</name>
</gene>
<dbReference type="InterPro" id="IPR058593">
    <property type="entry name" value="ARB_07466-like_C"/>
</dbReference>
<keyword evidence="3" id="KW-1185">Reference proteome</keyword>
<dbReference type="Proteomes" id="UP000317982">
    <property type="component" value="Unassembled WGS sequence"/>
</dbReference>
<protein>
    <recommendedName>
        <fullName evidence="1">ARB-07466-like C-terminal domain-containing protein</fullName>
    </recommendedName>
</protein>
<accession>A0A545AR16</accession>
<comment type="caution">
    <text evidence="2">The sequence shown here is derived from an EMBL/GenBank/DDBJ whole genome shotgun (WGS) entry which is preliminary data.</text>
</comment>
<dbReference type="AlphaFoldDB" id="A0A545AR16"/>
<feature type="domain" description="ARB-07466-like C-terminal" evidence="1">
    <location>
        <begin position="59"/>
        <end position="163"/>
    </location>
</feature>
<sequence>MSTRAGVLVVLSVAVCGLAALGGDRIVPAGPPRSTSLAPPEAFVGKGSGCRIPDPSGTGGCVTPAMAWTIAQVASTTGDRPGACWDRHAWNPRSDHPAGRACDYTIGKIGRFPGPRMVARGWELAVWLRANKDALHVNYVIFQGRIWSREHDAEGWRAYQGAGVYNVLDVTGGHWDHLHVSTVD</sequence>
<evidence type="ECO:0000313" key="2">
    <source>
        <dbReference type="EMBL" id="TQS43681.1"/>
    </source>
</evidence>
<evidence type="ECO:0000313" key="3">
    <source>
        <dbReference type="Proteomes" id="UP000317982"/>
    </source>
</evidence>
<dbReference type="InParanoid" id="A0A545AR16"/>
<name>A0A545AR16_9ACTN</name>
<dbReference type="RefSeq" id="WP_142705982.1">
    <property type="nucleotide sequence ID" value="NZ_VIRS01000012.1"/>
</dbReference>
<dbReference type="Pfam" id="PF26571">
    <property type="entry name" value="VldE"/>
    <property type="match status" value="1"/>
</dbReference>
<reference evidence="2 3" key="1">
    <citation type="submission" date="2019-07" db="EMBL/GenBank/DDBJ databases">
        <title>Cryptosporangium phraense sp. nov., isolated from plant litter.</title>
        <authorList>
            <person name="Suriyachadkun C."/>
        </authorList>
    </citation>
    <scope>NUCLEOTIDE SEQUENCE [LARGE SCALE GENOMIC DNA]</scope>
    <source>
        <strain evidence="2 3">A-T 5661</strain>
    </source>
</reference>
<organism evidence="2 3">
    <name type="scientific">Cryptosporangium phraense</name>
    <dbReference type="NCBI Taxonomy" id="2593070"/>
    <lineage>
        <taxon>Bacteria</taxon>
        <taxon>Bacillati</taxon>
        <taxon>Actinomycetota</taxon>
        <taxon>Actinomycetes</taxon>
        <taxon>Cryptosporangiales</taxon>
        <taxon>Cryptosporangiaceae</taxon>
        <taxon>Cryptosporangium</taxon>
    </lineage>
</organism>
<dbReference type="OrthoDB" id="5496837at2"/>
<proteinExistence type="predicted"/>